<comment type="caution">
    <text evidence="1">The sequence shown here is derived from an EMBL/GenBank/DDBJ whole genome shotgun (WGS) entry which is preliminary data.</text>
</comment>
<dbReference type="EMBL" id="WKFB01000235">
    <property type="protein sequence ID" value="KAF6730566.1"/>
    <property type="molecule type" value="Genomic_DNA"/>
</dbReference>
<reference evidence="1" key="1">
    <citation type="journal article" name="BMC Genomics">
        <title>Long-read sequencing and de novo genome assembly of marine medaka (Oryzias melastigma).</title>
        <authorList>
            <person name="Liang P."/>
            <person name="Saqib H.S.A."/>
            <person name="Ni X."/>
            <person name="Shen Y."/>
        </authorList>
    </citation>
    <scope>NUCLEOTIDE SEQUENCE</scope>
    <source>
        <strain evidence="1">Bigg-433</strain>
    </source>
</reference>
<evidence type="ECO:0000313" key="2">
    <source>
        <dbReference type="Proteomes" id="UP000646548"/>
    </source>
</evidence>
<sequence length="121" mass="13840">MQYVFTRRVPVIILLHRRHIQNPLNGPGLELKPTRGSEGALNAQETMQLLRRDGASLYHLSGQFLPPFLSPVQSFCACQRLLFTVVSLRVRSLLLETRQQYACSLKEGKLFNRNGRKYTPS</sequence>
<organism evidence="1 2">
    <name type="scientific">Oryzias melastigma</name>
    <name type="common">Marine medaka</name>
    <dbReference type="NCBI Taxonomy" id="30732"/>
    <lineage>
        <taxon>Eukaryota</taxon>
        <taxon>Metazoa</taxon>
        <taxon>Chordata</taxon>
        <taxon>Craniata</taxon>
        <taxon>Vertebrata</taxon>
        <taxon>Euteleostomi</taxon>
        <taxon>Actinopterygii</taxon>
        <taxon>Neopterygii</taxon>
        <taxon>Teleostei</taxon>
        <taxon>Neoteleostei</taxon>
        <taxon>Acanthomorphata</taxon>
        <taxon>Ovalentaria</taxon>
        <taxon>Atherinomorphae</taxon>
        <taxon>Beloniformes</taxon>
        <taxon>Adrianichthyidae</taxon>
        <taxon>Oryziinae</taxon>
        <taxon>Oryzias</taxon>
    </lineage>
</organism>
<protein>
    <submittedName>
        <fullName evidence="1">Uncharacterized protein</fullName>
    </submittedName>
</protein>
<name>A0A834FDH8_ORYME</name>
<gene>
    <name evidence="1" type="ORF">FQA47_003849</name>
</gene>
<accession>A0A834FDH8</accession>
<dbReference type="AlphaFoldDB" id="A0A834FDH8"/>
<evidence type="ECO:0000313" key="1">
    <source>
        <dbReference type="EMBL" id="KAF6730566.1"/>
    </source>
</evidence>
<proteinExistence type="predicted"/>
<dbReference type="Proteomes" id="UP000646548">
    <property type="component" value="Unassembled WGS sequence"/>
</dbReference>